<dbReference type="PROSITE" id="PS51406">
    <property type="entry name" value="FIBRINOGEN_C_2"/>
    <property type="match status" value="1"/>
</dbReference>
<gene>
    <name evidence="2" type="ORF">RRG08_060534</name>
</gene>
<feature type="domain" description="Fibrinogen C-terminal" evidence="1">
    <location>
        <begin position="1"/>
        <end position="76"/>
    </location>
</feature>
<dbReference type="InterPro" id="IPR050373">
    <property type="entry name" value="Fibrinogen_C-term_domain"/>
</dbReference>
<proteinExistence type="predicted"/>
<protein>
    <recommendedName>
        <fullName evidence="1">Fibrinogen C-terminal domain-containing protein</fullName>
    </recommendedName>
</protein>
<dbReference type="Proteomes" id="UP001283361">
    <property type="component" value="Unassembled WGS sequence"/>
</dbReference>
<dbReference type="Gene3D" id="3.90.215.10">
    <property type="entry name" value="Gamma Fibrinogen, chain A, domain 1"/>
    <property type="match status" value="1"/>
</dbReference>
<dbReference type="EMBL" id="JAWDGP010001292">
    <property type="protein sequence ID" value="KAK3793021.1"/>
    <property type="molecule type" value="Genomic_DNA"/>
</dbReference>
<dbReference type="PANTHER" id="PTHR19143">
    <property type="entry name" value="FIBRINOGEN/TENASCIN/ANGIOPOEITIN"/>
    <property type="match status" value="1"/>
</dbReference>
<evidence type="ECO:0000259" key="1">
    <source>
        <dbReference type="PROSITE" id="PS51406"/>
    </source>
</evidence>
<evidence type="ECO:0000313" key="3">
    <source>
        <dbReference type="Proteomes" id="UP001283361"/>
    </source>
</evidence>
<comment type="caution">
    <text evidence="2">The sequence shown here is derived from an EMBL/GenBank/DDBJ whole genome shotgun (WGS) entry which is preliminary data.</text>
</comment>
<name>A0AAE1E3M4_9GAST</name>
<organism evidence="2 3">
    <name type="scientific">Elysia crispata</name>
    <name type="common">lettuce slug</name>
    <dbReference type="NCBI Taxonomy" id="231223"/>
    <lineage>
        <taxon>Eukaryota</taxon>
        <taxon>Metazoa</taxon>
        <taxon>Spiralia</taxon>
        <taxon>Lophotrochozoa</taxon>
        <taxon>Mollusca</taxon>
        <taxon>Gastropoda</taxon>
        <taxon>Heterobranchia</taxon>
        <taxon>Euthyneura</taxon>
        <taxon>Panpulmonata</taxon>
        <taxon>Sacoglossa</taxon>
        <taxon>Placobranchoidea</taxon>
        <taxon>Plakobranchidae</taxon>
        <taxon>Elysia</taxon>
    </lineage>
</organism>
<reference evidence="2" key="1">
    <citation type="journal article" date="2023" name="G3 (Bethesda)">
        <title>A reference genome for the long-term kleptoplast-retaining sea slug Elysia crispata morphotype clarki.</title>
        <authorList>
            <person name="Eastman K.E."/>
            <person name="Pendleton A.L."/>
            <person name="Shaikh M.A."/>
            <person name="Suttiyut T."/>
            <person name="Ogas R."/>
            <person name="Tomko P."/>
            <person name="Gavelis G."/>
            <person name="Widhalm J.R."/>
            <person name="Wisecaver J.H."/>
        </authorList>
    </citation>
    <scope>NUCLEOTIDE SEQUENCE</scope>
    <source>
        <strain evidence="2">ECLA1</strain>
    </source>
</reference>
<accession>A0AAE1E3M4</accession>
<dbReference type="SUPFAM" id="SSF56496">
    <property type="entry name" value="Fibrinogen C-terminal domain-like"/>
    <property type="match status" value="1"/>
</dbReference>
<sequence>MLVPPKGRTKGDVFFNRDWASYKEGFGKPDGDFWFGNEAVHILTYQLHELRIEIRSKGKDYFGQYKSFKLESKSDK</sequence>
<dbReference type="InterPro" id="IPR014716">
    <property type="entry name" value="Fibrinogen_a/b/g_C_1"/>
</dbReference>
<dbReference type="GO" id="GO:0005615">
    <property type="term" value="C:extracellular space"/>
    <property type="evidence" value="ECO:0007669"/>
    <property type="project" value="TreeGrafter"/>
</dbReference>
<dbReference type="InterPro" id="IPR002181">
    <property type="entry name" value="Fibrinogen_a/b/g_C_dom"/>
</dbReference>
<evidence type="ECO:0000313" key="2">
    <source>
        <dbReference type="EMBL" id="KAK3793021.1"/>
    </source>
</evidence>
<dbReference type="InterPro" id="IPR036056">
    <property type="entry name" value="Fibrinogen-like_C"/>
</dbReference>
<dbReference type="Pfam" id="PF00147">
    <property type="entry name" value="Fibrinogen_C"/>
    <property type="match status" value="1"/>
</dbReference>
<keyword evidence="3" id="KW-1185">Reference proteome</keyword>
<dbReference type="AlphaFoldDB" id="A0AAE1E3M4"/>